<name>A0A1I4INV7_METOL</name>
<evidence type="ECO:0000313" key="2">
    <source>
        <dbReference type="Proteomes" id="UP000183442"/>
    </source>
</evidence>
<dbReference type="AlphaFoldDB" id="A0A1I4INV7"/>
<proteinExistence type="predicted"/>
<accession>A0A1I4INV7</accession>
<dbReference type="Proteomes" id="UP000183442">
    <property type="component" value="Unassembled WGS sequence"/>
</dbReference>
<sequence>MLFLYKNTEKLEKEDGGIFINTVLKKTLKVFLIIILGDLAINLKSNFNEDPTKGLFFLSKSNPKI</sequence>
<protein>
    <submittedName>
        <fullName evidence="1">Uncharacterized protein</fullName>
    </submittedName>
</protein>
<evidence type="ECO:0000313" key="1">
    <source>
        <dbReference type="EMBL" id="SFL56089.1"/>
    </source>
</evidence>
<gene>
    <name evidence="1" type="ORF">SAMN02910297_01206</name>
</gene>
<reference evidence="2" key="1">
    <citation type="submission" date="2016-10" db="EMBL/GenBank/DDBJ databases">
        <authorList>
            <person name="Varghese N."/>
        </authorList>
    </citation>
    <scope>NUCLEOTIDE SEQUENCE [LARGE SCALE GENOMIC DNA]</scope>
    <source>
        <strain evidence="2">DSM 16632</strain>
    </source>
</reference>
<organism evidence="1 2">
    <name type="scientific">Methanobrevibacter olleyae</name>
    <dbReference type="NCBI Taxonomy" id="294671"/>
    <lineage>
        <taxon>Archaea</taxon>
        <taxon>Methanobacteriati</taxon>
        <taxon>Methanobacteriota</taxon>
        <taxon>Methanomada group</taxon>
        <taxon>Methanobacteria</taxon>
        <taxon>Methanobacteriales</taxon>
        <taxon>Methanobacteriaceae</taxon>
        <taxon>Methanobrevibacter</taxon>
    </lineage>
</organism>
<dbReference type="EMBL" id="FOTL01000019">
    <property type="protein sequence ID" value="SFL56089.1"/>
    <property type="molecule type" value="Genomic_DNA"/>
</dbReference>